<proteinExistence type="predicted"/>
<evidence type="ECO:0000313" key="2">
    <source>
        <dbReference type="EMBL" id="MDJ1496442.1"/>
    </source>
</evidence>
<protein>
    <submittedName>
        <fullName evidence="1">Uncharacterized protein</fullName>
    </submittedName>
</protein>
<dbReference type="Proteomes" id="UP001241110">
    <property type="component" value="Unassembled WGS sequence"/>
</dbReference>
<sequence length="129" mass="15544">MPFLFQEDKLKLTLEHDVLLALTDAIKDVADNLDTNIDYRYEHYATKSSYTEIAMLRDLHWLHHQFTRKLESSYLNNRRKVSMSLPISYLYLLHKQVIHNFNNHYLQQAIDQVDKLIKSYKFSDRLDLR</sequence>
<dbReference type="RefSeq" id="WP_313976816.1">
    <property type="nucleotide sequence ID" value="NZ_JASJOR010000007.1"/>
</dbReference>
<name>A0AAE3U831_9BACT</name>
<comment type="caution">
    <text evidence="1">The sequence shown here is derived from an EMBL/GenBank/DDBJ whole genome shotgun (WGS) entry which is preliminary data.</text>
</comment>
<evidence type="ECO:0000313" key="3">
    <source>
        <dbReference type="Proteomes" id="UP001228581"/>
    </source>
</evidence>
<evidence type="ECO:0000313" key="1">
    <source>
        <dbReference type="EMBL" id="MDJ1480244.1"/>
    </source>
</evidence>
<dbReference type="EMBL" id="JASJOS010000003">
    <property type="protein sequence ID" value="MDJ1480244.1"/>
    <property type="molecule type" value="Genomic_DNA"/>
</dbReference>
<gene>
    <name evidence="1" type="ORF">QNI16_07090</name>
    <name evidence="2" type="ORF">QNI19_26135</name>
</gene>
<keyword evidence="3" id="KW-1185">Reference proteome</keyword>
<accession>A0AAE3U831</accession>
<dbReference type="Proteomes" id="UP001228581">
    <property type="component" value="Unassembled WGS sequence"/>
</dbReference>
<reference evidence="1 3" key="1">
    <citation type="submission" date="2023-05" db="EMBL/GenBank/DDBJ databases">
        <authorList>
            <person name="Zhang X."/>
        </authorList>
    </citation>
    <scope>NUCLEOTIDE SEQUENCE</scope>
    <source>
        <strain evidence="2 3">DM2B3-1</strain>
        <strain evidence="1">YF14B1</strain>
    </source>
</reference>
<organism evidence="1 4">
    <name type="scientific">Xanthocytophaga flava</name>
    <dbReference type="NCBI Taxonomy" id="3048013"/>
    <lineage>
        <taxon>Bacteria</taxon>
        <taxon>Pseudomonadati</taxon>
        <taxon>Bacteroidota</taxon>
        <taxon>Cytophagia</taxon>
        <taxon>Cytophagales</taxon>
        <taxon>Rhodocytophagaceae</taxon>
        <taxon>Xanthocytophaga</taxon>
    </lineage>
</organism>
<evidence type="ECO:0000313" key="4">
    <source>
        <dbReference type="Proteomes" id="UP001241110"/>
    </source>
</evidence>
<dbReference type="AlphaFoldDB" id="A0AAE3U831"/>
<dbReference type="EMBL" id="JASJOT010000022">
    <property type="protein sequence ID" value="MDJ1496442.1"/>
    <property type="molecule type" value="Genomic_DNA"/>
</dbReference>